<dbReference type="EMBL" id="VOPY01000003">
    <property type="protein sequence ID" value="TXC68331.1"/>
    <property type="molecule type" value="Genomic_DNA"/>
</dbReference>
<organism evidence="1 2">
    <name type="scientific">Flavisphingopyxis soli</name>
    <dbReference type="NCBI Taxonomy" id="2601267"/>
    <lineage>
        <taxon>Bacteria</taxon>
        <taxon>Pseudomonadati</taxon>
        <taxon>Pseudomonadota</taxon>
        <taxon>Alphaproteobacteria</taxon>
        <taxon>Sphingomonadales</taxon>
        <taxon>Sphingopyxidaceae</taxon>
        <taxon>Flavisphingopyxis</taxon>
    </lineage>
</organism>
<proteinExistence type="predicted"/>
<dbReference type="AlphaFoldDB" id="A0A5C6U873"/>
<evidence type="ECO:0000313" key="1">
    <source>
        <dbReference type="EMBL" id="TXC68331.1"/>
    </source>
</evidence>
<dbReference type="Proteomes" id="UP000321129">
    <property type="component" value="Unassembled WGS sequence"/>
</dbReference>
<keyword evidence="2" id="KW-1185">Reference proteome</keyword>
<dbReference type="OrthoDB" id="1441538at2"/>
<accession>A0A5C6U873</accession>
<sequence length="174" mass="18547">MSSVTADACRWHEEGGGAAAAERCLAFLATVGIDVDWIGDAEVQLLDGLAIVGGRLLIDPEVPVWPGDLLHEGGHIAVADPAIRPTLGPLEPDPTDEMMAIAWSYAAAVECRLPPAQLFHGGGYRGDSKSLITSFATGRYVGAPMLGYYGMTADLRTALEQGLPSYPRLSRWLR</sequence>
<gene>
    <name evidence="1" type="ORF">FSZ31_11705</name>
</gene>
<name>A0A5C6U873_9SPHN</name>
<evidence type="ECO:0000313" key="2">
    <source>
        <dbReference type="Proteomes" id="UP000321129"/>
    </source>
</evidence>
<reference evidence="1 2" key="1">
    <citation type="submission" date="2019-08" db="EMBL/GenBank/DDBJ databases">
        <title>Sphingorhabdus soil sp. nov., isolated from arctic soil.</title>
        <authorList>
            <person name="Liu Y."/>
        </authorList>
    </citation>
    <scope>NUCLEOTIDE SEQUENCE [LARGE SCALE GENOMIC DNA]</scope>
    <source>
        <strain evidence="1 2">D-2Q-5-6</strain>
    </source>
</reference>
<dbReference type="RefSeq" id="WP_147123566.1">
    <property type="nucleotide sequence ID" value="NZ_VOPY01000003.1"/>
</dbReference>
<protein>
    <submittedName>
        <fullName evidence="1">Uncharacterized protein</fullName>
    </submittedName>
</protein>
<comment type="caution">
    <text evidence="1">The sequence shown here is derived from an EMBL/GenBank/DDBJ whole genome shotgun (WGS) entry which is preliminary data.</text>
</comment>